<gene>
    <name evidence="8" type="ORF">E3N84_07110</name>
</gene>
<sequence length="648" mass="69719">MAGPALLLVVALLSLLAALSFGGGADAPQLADPGTVVRFGLPIAQLLFNIGAAGTIGALVLVCFAMDAGRPEFNASLDFAAGAAAFWTICAAATGFLTFMSVYLQPVTFDDNFGQLFGSYLTNIPIGQAALVSTLIPAITTVLCFAVRNRTALVFVTIFAAVGLVPMALEGHAAGTSGHDEAVSSFGLHIVFAAIWLGGLLTIVATRRTLEGGRVGPVLSRYSSLAIMCFVIVAASGIVNAALRVGTLENLVTTPYGILVVVKVLALGALGTFGAVQRRFLIRRMQQKENAGSGFFWWFVSAELAFMGIASGVAAALARTRTPIPQERVTTTPAYILTGESLPPELTPIRFITEWKFDILWIVIIGFAAFFYLAGVWRLHRRGDRWPILRTISFLAGLLGLFYITNGGVNEYHKYLFSVHMLAHMTLGMAIPVLLVPGAPVTLAMRAIRKRTDGSRGAREWILLAVHSRIASVFARPVVAAVVFVGSLWIFYYTPLFRFAVEDHIGHTLMIVHFLITGYLLVQTLIGVDPMPYRSPYPMRLLALLATMAFHAFFGVSLMMGTGLLAADWYGAMGRTWGPSAIVDQQTGGGIAWSIGEIPTLVLALAVVVMWARSDTALAKRLDRKADRDGDAELSDYNDMLAKLQKQP</sequence>
<dbReference type="InterPro" id="IPR019108">
    <property type="entry name" value="Caa3_assmbl_CtaG-rel"/>
</dbReference>
<feature type="transmembrane region" description="Helical" evidence="6">
    <location>
        <begin position="590"/>
        <end position="612"/>
    </location>
</feature>
<feature type="transmembrane region" description="Helical" evidence="6">
    <location>
        <begin position="388"/>
        <end position="405"/>
    </location>
</feature>
<dbReference type="EMBL" id="SOFI01000003">
    <property type="protein sequence ID" value="TFB80810.1"/>
    <property type="molecule type" value="Genomic_DNA"/>
</dbReference>
<organism evidence="8 9">
    <name type="scientific">Terrimesophilobacter mesophilus</name>
    <dbReference type="NCBI Taxonomy" id="433647"/>
    <lineage>
        <taxon>Bacteria</taxon>
        <taxon>Bacillati</taxon>
        <taxon>Actinomycetota</taxon>
        <taxon>Actinomycetes</taxon>
        <taxon>Micrococcales</taxon>
        <taxon>Microbacteriaceae</taxon>
        <taxon>Terrimesophilobacter</taxon>
    </lineage>
</organism>
<dbReference type="PANTHER" id="PTHR34820:SF4">
    <property type="entry name" value="INNER MEMBRANE PROTEIN YEBZ"/>
    <property type="match status" value="1"/>
</dbReference>
<feature type="transmembrane region" description="Helical" evidence="6">
    <location>
        <begin position="124"/>
        <end position="145"/>
    </location>
</feature>
<comment type="subcellular location">
    <subcellularLocation>
        <location evidence="1">Cell membrane</location>
        <topology evidence="1">Multi-pass membrane protein</topology>
    </subcellularLocation>
</comment>
<dbReference type="InterPro" id="IPR032694">
    <property type="entry name" value="CopC/D"/>
</dbReference>
<evidence type="ECO:0000256" key="6">
    <source>
        <dbReference type="SAM" id="Phobius"/>
    </source>
</evidence>
<feature type="transmembrane region" description="Helical" evidence="6">
    <location>
        <begin position="359"/>
        <end position="376"/>
    </location>
</feature>
<feature type="domain" description="Copper resistance protein D" evidence="7">
    <location>
        <begin position="218"/>
        <end position="317"/>
    </location>
</feature>
<dbReference type="OrthoDB" id="5241646at2"/>
<dbReference type="Pfam" id="PF05425">
    <property type="entry name" value="CopD"/>
    <property type="match status" value="1"/>
</dbReference>
<proteinExistence type="predicted"/>
<dbReference type="PANTHER" id="PTHR34820">
    <property type="entry name" value="INNER MEMBRANE PROTEIN YEBZ"/>
    <property type="match status" value="1"/>
</dbReference>
<feature type="transmembrane region" description="Helical" evidence="6">
    <location>
        <begin position="255"/>
        <end position="276"/>
    </location>
</feature>
<feature type="transmembrane region" description="Helical" evidence="6">
    <location>
        <begin position="225"/>
        <end position="243"/>
    </location>
</feature>
<feature type="transmembrane region" description="Helical" evidence="6">
    <location>
        <begin position="504"/>
        <end position="522"/>
    </location>
</feature>
<feature type="transmembrane region" description="Helical" evidence="6">
    <location>
        <begin position="79"/>
        <end position="104"/>
    </location>
</feature>
<comment type="caution">
    <text evidence="8">The sequence shown here is derived from an EMBL/GenBank/DDBJ whole genome shotgun (WGS) entry which is preliminary data.</text>
</comment>
<feature type="transmembrane region" description="Helical" evidence="6">
    <location>
        <begin position="186"/>
        <end position="205"/>
    </location>
</feature>
<feature type="transmembrane region" description="Helical" evidence="6">
    <location>
        <begin position="152"/>
        <end position="174"/>
    </location>
</feature>
<name>A0A4R8VF30_9MICO</name>
<protein>
    <submittedName>
        <fullName evidence="8">Copper transporter</fullName>
    </submittedName>
</protein>
<evidence type="ECO:0000313" key="8">
    <source>
        <dbReference type="EMBL" id="TFB80810.1"/>
    </source>
</evidence>
<keyword evidence="4 6" id="KW-1133">Transmembrane helix</keyword>
<evidence type="ECO:0000256" key="1">
    <source>
        <dbReference type="ARBA" id="ARBA00004651"/>
    </source>
</evidence>
<evidence type="ECO:0000256" key="5">
    <source>
        <dbReference type="ARBA" id="ARBA00023136"/>
    </source>
</evidence>
<feature type="transmembrane region" description="Helical" evidence="6">
    <location>
        <begin position="296"/>
        <end position="318"/>
    </location>
</feature>
<evidence type="ECO:0000259" key="7">
    <source>
        <dbReference type="Pfam" id="PF05425"/>
    </source>
</evidence>
<keyword evidence="3 6" id="KW-0812">Transmembrane</keyword>
<dbReference type="InterPro" id="IPR008457">
    <property type="entry name" value="Cu-R_CopD_dom"/>
</dbReference>
<dbReference type="Pfam" id="PF09678">
    <property type="entry name" value="Caa3_CtaG"/>
    <property type="match status" value="1"/>
</dbReference>
<feature type="transmembrane region" description="Helical" evidence="6">
    <location>
        <begin position="425"/>
        <end position="448"/>
    </location>
</feature>
<feature type="transmembrane region" description="Helical" evidence="6">
    <location>
        <begin position="46"/>
        <end position="67"/>
    </location>
</feature>
<feature type="transmembrane region" description="Helical" evidence="6">
    <location>
        <begin position="469"/>
        <end position="492"/>
    </location>
</feature>
<feature type="transmembrane region" description="Helical" evidence="6">
    <location>
        <begin position="542"/>
        <end position="570"/>
    </location>
</feature>
<keyword evidence="9" id="KW-1185">Reference proteome</keyword>
<reference evidence="8 9" key="1">
    <citation type="submission" date="2019-03" db="EMBL/GenBank/DDBJ databases">
        <title>Genomics of glacier-inhabiting Cryobacterium strains.</title>
        <authorList>
            <person name="Liu Q."/>
            <person name="Xin Y.-H."/>
        </authorList>
    </citation>
    <scope>NUCLEOTIDE SEQUENCE [LARGE SCALE GENOMIC DNA]</scope>
    <source>
        <strain evidence="8 9">CGMCC 1.10440</strain>
    </source>
</reference>
<dbReference type="Proteomes" id="UP000298488">
    <property type="component" value="Unassembled WGS sequence"/>
</dbReference>
<evidence type="ECO:0000256" key="4">
    <source>
        <dbReference type="ARBA" id="ARBA00022989"/>
    </source>
</evidence>
<evidence type="ECO:0000256" key="2">
    <source>
        <dbReference type="ARBA" id="ARBA00022475"/>
    </source>
</evidence>
<dbReference type="GO" id="GO:0005886">
    <property type="term" value="C:plasma membrane"/>
    <property type="evidence" value="ECO:0007669"/>
    <property type="project" value="UniProtKB-SubCell"/>
</dbReference>
<accession>A0A4R8VF30</accession>
<dbReference type="AlphaFoldDB" id="A0A4R8VF30"/>
<evidence type="ECO:0000256" key="3">
    <source>
        <dbReference type="ARBA" id="ARBA00022692"/>
    </source>
</evidence>
<evidence type="ECO:0000313" key="9">
    <source>
        <dbReference type="Proteomes" id="UP000298488"/>
    </source>
</evidence>
<keyword evidence="2" id="KW-1003">Cell membrane</keyword>
<dbReference type="GO" id="GO:0006825">
    <property type="term" value="P:copper ion transport"/>
    <property type="evidence" value="ECO:0007669"/>
    <property type="project" value="InterPro"/>
</dbReference>
<keyword evidence="5 6" id="KW-0472">Membrane</keyword>